<evidence type="ECO:0000313" key="3">
    <source>
        <dbReference type="Proteomes" id="UP001597180"/>
    </source>
</evidence>
<dbReference type="EMBL" id="JBHTLU010000031">
    <property type="protein sequence ID" value="MFD1222464.1"/>
    <property type="molecule type" value="Genomic_DNA"/>
</dbReference>
<dbReference type="Proteomes" id="UP001597180">
    <property type="component" value="Unassembled WGS sequence"/>
</dbReference>
<reference evidence="3" key="1">
    <citation type="journal article" date="2019" name="Int. J. Syst. Evol. Microbiol.">
        <title>The Global Catalogue of Microorganisms (GCM) 10K type strain sequencing project: providing services to taxonomists for standard genome sequencing and annotation.</title>
        <authorList>
            <consortium name="The Broad Institute Genomics Platform"/>
            <consortium name="The Broad Institute Genome Sequencing Center for Infectious Disease"/>
            <person name="Wu L."/>
            <person name="Ma J."/>
        </authorList>
    </citation>
    <scope>NUCLEOTIDE SEQUENCE [LARGE SCALE GENOMIC DNA]</scope>
    <source>
        <strain evidence="3">CCUG 53270</strain>
    </source>
</reference>
<keyword evidence="3" id="KW-1185">Reference proteome</keyword>
<dbReference type="InterPro" id="IPR008769">
    <property type="entry name" value="PhaF_PhaI"/>
</dbReference>
<organism evidence="2 3">
    <name type="scientific">Paenibacillus vulneris</name>
    <dbReference type="NCBI Taxonomy" id="1133364"/>
    <lineage>
        <taxon>Bacteria</taxon>
        <taxon>Bacillati</taxon>
        <taxon>Bacillota</taxon>
        <taxon>Bacilli</taxon>
        <taxon>Bacillales</taxon>
        <taxon>Paenibacillaceae</taxon>
        <taxon>Paenibacillus</taxon>
    </lineage>
</organism>
<dbReference type="RefSeq" id="WP_345588027.1">
    <property type="nucleotide sequence ID" value="NZ_BAABJG010000015.1"/>
</dbReference>
<protein>
    <submittedName>
        <fullName evidence="2">Phasin family protein</fullName>
    </submittedName>
</protein>
<sequence>MRELFEKAVALGLGLAVASKEQAEKFVEEMVKKGEVNKAESQKYVDDLIRKGKEAQSSLEEKIRSTVRQVLHEANLTTKDDYVRLTQRIGELERRVTELEGQTGGTAELPPLSPP</sequence>
<gene>
    <name evidence="2" type="ORF">ACFQ4B_20310</name>
</gene>
<feature type="region of interest" description="Disordered" evidence="1">
    <location>
        <begin position="96"/>
        <end position="115"/>
    </location>
</feature>
<name>A0ABW3UQ67_9BACL</name>
<proteinExistence type="predicted"/>
<dbReference type="NCBIfam" id="NF047773">
    <property type="entry name" value="phas_rel_Lepto"/>
    <property type="match status" value="1"/>
</dbReference>
<comment type="caution">
    <text evidence="2">The sequence shown here is derived from an EMBL/GenBank/DDBJ whole genome shotgun (WGS) entry which is preliminary data.</text>
</comment>
<accession>A0ABW3UQ67</accession>
<dbReference type="PANTHER" id="PTHR38664">
    <property type="entry name" value="SLR0058 PROTEIN"/>
    <property type="match status" value="1"/>
</dbReference>
<evidence type="ECO:0000256" key="1">
    <source>
        <dbReference type="SAM" id="MobiDB-lite"/>
    </source>
</evidence>
<evidence type="ECO:0000313" key="2">
    <source>
        <dbReference type="EMBL" id="MFD1222464.1"/>
    </source>
</evidence>
<dbReference type="PANTHER" id="PTHR38664:SF1">
    <property type="entry name" value="SLR0058 PROTEIN"/>
    <property type="match status" value="1"/>
</dbReference>